<feature type="transmembrane region" description="Helical" evidence="6">
    <location>
        <begin position="137"/>
        <end position="154"/>
    </location>
</feature>
<feature type="transmembrane region" description="Helical" evidence="6">
    <location>
        <begin position="304"/>
        <end position="322"/>
    </location>
</feature>
<dbReference type="GO" id="GO:0005886">
    <property type="term" value="C:plasma membrane"/>
    <property type="evidence" value="ECO:0007669"/>
    <property type="project" value="UniProtKB-SubCell"/>
</dbReference>
<evidence type="ECO:0000256" key="2">
    <source>
        <dbReference type="ARBA" id="ARBA00022475"/>
    </source>
</evidence>
<feature type="transmembrane region" description="Helical" evidence="6">
    <location>
        <begin position="12"/>
        <end position="31"/>
    </location>
</feature>
<feature type="transmembrane region" description="Helical" evidence="6">
    <location>
        <begin position="343"/>
        <end position="362"/>
    </location>
</feature>
<feature type="transmembrane region" description="Helical" evidence="6">
    <location>
        <begin position="95"/>
        <end position="116"/>
    </location>
</feature>
<dbReference type="EMBL" id="BMEL01000002">
    <property type="protein sequence ID" value="GGF19485.1"/>
    <property type="molecule type" value="Genomic_DNA"/>
</dbReference>
<feature type="transmembrane region" description="Helical" evidence="6">
    <location>
        <begin position="191"/>
        <end position="210"/>
    </location>
</feature>
<gene>
    <name evidence="7" type="ORF">GCM10010954_17750</name>
</gene>
<comment type="caution">
    <text evidence="7">The sequence shown here is derived from an EMBL/GenBank/DDBJ whole genome shotgun (WGS) entry which is preliminary data.</text>
</comment>
<keyword evidence="2" id="KW-1003">Cell membrane</keyword>
<feature type="transmembrane region" description="Helical" evidence="6">
    <location>
        <begin position="275"/>
        <end position="292"/>
    </location>
</feature>
<keyword evidence="3 6" id="KW-0812">Transmembrane</keyword>
<feature type="transmembrane region" description="Helical" evidence="6">
    <location>
        <begin position="160"/>
        <end position="179"/>
    </location>
</feature>
<keyword evidence="4 6" id="KW-1133">Transmembrane helix</keyword>
<evidence type="ECO:0000256" key="4">
    <source>
        <dbReference type="ARBA" id="ARBA00022989"/>
    </source>
</evidence>
<accession>A0A917B3M9</accession>
<keyword evidence="8" id="KW-1185">Reference proteome</keyword>
<sequence>MNKEKKKFQMPHTYVIIFFVVLFAALLTYIVPAGVFETEDVSYDNSGTEETRTVLVPDSFSLEEGGSSGTSLFEGGGGAGLLNYVFEGLVSGDKWGSAVGVVAFIIIIGGAFGIIMKTRAIEEGILSVIDRTKGKEVLIIPIMFFLFSLGGAVFGMGEEAIAFAMILVPLVIALGYDAITGIMITYVATQIGFATSWMNPFGVAIAQGVSDVPVLSGSPFRIIMWLVFTAVGTFYTWRYASRVRKDPTRSLAYKSDQYFRDDFEQKDIKVNFKTGHMLVILTVLAGVSWIIWGVIENAYYIPEIASQFFTIGLAAGIIGVIFKLNNMRVNDIAEGFAQGAKDLLPAALVVGMAKGIVIILGGDDPTTASVLNTILNSAGQLFSGVPEMVSAWFMFLFQSIFNFFVVSGSGQAALTMPLMAPLADIAGVSRQVAVLAFQLGDGLTNIIIPTSAALMGTLGAARLDWGLWFKFIIKFQLILFGLASLFVITAVLINFN</sequence>
<dbReference type="PANTHER" id="PTHR43652:SF2">
    <property type="entry name" value="BASIC AMINO ACID ANTIPORTER YFCC-RELATED"/>
    <property type="match status" value="1"/>
</dbReference>
<dbReference type="PANTHER" id="PTHR43652">
    <property type="entry name" value="BASIC AMINO ACID ANTIPORTER YFCC-RELATED"/>
    <property type="match status" value="1"/>
</dbReference>
<proteinExistence type="predicted"/>
<dbReference type="AlphaFoldDB" id="A0A917B3M9"/>
<evidence type="ECO:0000313" key="8">
    <source>
        <dbReference type="Proteomes" id="UP000660110"/>
    </source>
</evidence>
<comment type="subcellular location">
    <subcellularLocation>
        <location evidence="1">Cell membrane</location>
        <topology evidence="1">Multi-pass membrane protein</topology>
    </subcellularLocation>
</comment>
<dbReference type="Pfam" id="PF03606">
    <property type="entry name" value="DcuC"/>
    <property type="match status" value="1"/>
</dbReference>
<evidence type="ECO:0000256" key="1">
    <source>
        <dbReference type="ARBA" id="ARBA00004651"/>
    </source>
</evidence>
<organism evidence="7 8">
    <name type="scientific">Halobacillus andaensis</name>
    <dbReference type="NCBI Taxonomy" id="1176239"/>
    <lineage>
        <taxon>Bacteria</taxon>
        <taxon>Bacillati</taxon>
        <taxon>Bacillota</taxon>
        <taxon>Bacilli</taxon>
        <taxon>Bacillales</taxon>
        <taxon>Bacillaceae</taxon>
        <taxon>Halobacillus</taxon>
    </lineage>
</organism>
<evidence type="ECO:0000256" key="3">
    <source>
        <dbReference type="ARBA" id="ARBA00022692"/>
    </source>
</evidence>
<dbReference type="InterPro" id="IPR051679">
    <property type="entry name" value="DASS-Related_Transporters"/>
</dbReference>
<feature type="transmembrane region" description="Helical" evidence="6">
    <location>
        <begin position="389"/>
        <end position="406"/>
    </location>
</feature>
<dbReference type="Proteomes" id="UP000660110">
    <property type="component" value="Unassembled WGS sequence"/>
</dbReference>
<dbReference type="InterPro" id="IPR018385">
    <property type="entry name" value="C4_dicarb_anaerob_car-like"/>
</dbReference>
<reference evidence="7" key="2">
    <citation type="submission" date="2020-09" db="EMBL/GenBank/DDBJ databases">
        <authorList>
            <person name="Sun Q."/>
            <person name="Zhou Y."/>
        </authorList>
    </citation>
    <scope>NUCLEOTIDE SEQUENCE</scope>
    <source>
        <strain evidence="7">CGMCC 1.12153</strain>
    </source>
</reference>
<dbReference type="NCBIfam" id="NF008611">
    <property type="entry name" value="PRK11588.1"/>
    <property type="match status" value="1"/>
</dbReference>
<evidence type="ECO:0000256" key="6">
    <source>
        <dbReference type="SAM" id="Phobius"/>
    </source>
</evidence>
<reference evidence="7" key="1">
    <citation type="journal article" date="2014" name="Int. J. Syst. Evol. Microbiol.">
        <title>Complete genome sequence of Corynebacterium casei LMG S-19264T (=DSM 44701T), isolated from a smear-ripened cheese.</title>
        <authorList>
            <consortium name="US DOE Joint Genome Institute (JGI-PGF)"/>
            <person name="Walter F."/>
            <person name="Albersmeier A."/>
            <person name="Kalinowski J."/>
            <person name="Ruckert C."/>
        </authorList>
    </citation>
    <scope>NUCLEOTIDE SEQUENCE</scope>
    <source>
        <strain evidence="7">CGMCC 1.12153</strain>
    </source>
</reference>
<evidence type="ECO:0000313" key="7">
    <source>
        <dbReference type="EMBL" id="GGF19485.1"/>
    </source>
</evidence>
<name>A0A917B3M9_HALAA</name>
<dbReference type="RefSeq" id="WP_188377135.1">
    <property type="nucleotide sequence ID" value="NZ_BMEL01000002.1"/>
</dbReference>
<feature type="transmembrane region" description="Helical" evidence="6">
    <location>
        <begin position="477"/>
        <end position="495"/>
    </location>
</feature>
<evidence type="ECO:0008006" key="9">
    <source>
        <dbReference type="Google" id="ProtNLM"/>
    </source>
</evidence>
<keyword evidence="5 6" id="KW-0472">Membrane</keyword>
<protein>
    <recommendedName>
        <fullName evidence="9">Basic amino acid antiporter YfcC</fullName>
    </recommendedName>
</protein>
<feature type="transmembrane region" description="Helical" evidence="6">
    <location>
        <begin position="222"/>
        <end position="240"/>
    </location>
</feature>
<evidence type="ECO:0000256" key="5">
    <source>
        <dbReference type="ARBA" id="ARBA00023136"/>
    </source>
</evidence>